<accession>A0A1M5TEK6</accession>
<dbReference type="AlphaFoldDB" id="A0A1M5TEK6"/>
<dbReference type="RefSeq" id="WP_079603695.1">
    <property type="nucleotide sequence ID" value="NZ_LT670817.1"/>
</dbReference>
<proteinExistence type="predicted"/>
<protein>
    <submittedName>
        <fullName evidence="1">Uncharacterized protein</fullName>
    </submittedName>
</protein>
<reference evidence="1 2" key="1">
    <citation type="submission" date="2016-11" db="EMBL/GenBank/DDBJ databases">
        <authorList>
            <person name="Jaros S."/>
            <person name="Januszkiewicz K."/>
            <person name="Wedrychowicz H."/>
        </authorList>
    </citation>
    <scope>NUCLEOTIDE SEQUENCE [LARGE SCALE GENOMIC DNA]</scope>
    <source>
        <strain evidence="1 2">GAS138</strain>
    </source>
</reference>
<dbReference type="EMBL" id="LT670817">
    <property type="protein sequence ID" value="SHH49245.1"/>
    <property type="molecule type" value="Genomic_DNA"/>
</dbReference>
<dbReference type="Proteomes" id="UP000189796">
    <property type="component" value="Chromosome I"/>
</dbReference>
<evidence type="ECO:0000313" key="1">
    <source>
        <dbReference type="EMBL" id="SHH49245.1"/>
    </source>
</evidence>
<gene>
    <name evidence="1" type="ORF">SAMN05443248_4986</name>
</gene>
<name>A0A1M5TEK6_9BRAD</name>
<organism evidence="1 2">
    <name type="scientific">Bradyrhizobium erythrophlei</name>
    <dbReference type="NCBI Taxonomy" id="1437360"/>
    <lineage>
        <taxon>Bacteria</taxon>
        <taxon>Pseudomonadati</taxon>
        <taxon>Pseudomonadota</taxon>
        <taxon>Alphaproteobacteria</taxon>
        <taxon>Hyphomicrobiales</taxon>
        <taxon>Nitrobacteraceae</taxon>
        <taxon>Bradyrhizobium</taxon>
    </lineage>
</organism>
<dbReference type="OrthoDB" id="7783360at2"/>
<evidence type="ECO:0000313" key="2">
    <source>
        <dbReference type="Proteomes" id="UP000189796"/>
    </source>
</evidence>
<sequence length="316" mass="32984">MAVEGIGAGLQDDGSGNARVIFTLQQVATNQAVHEANHLNFYAASGALTFTLDRADTLFDGFGIVVCALTANIVLVPNVNNNFSGTGAVASLIGAWAAVATTSGTTITFNATSGLGATTIRGGMLVDETAGGQNPNQSANWPAFARAFANFETILSAYDNSAGRVTNGVNPVIGCLHYEGGPQVSFSRNLNNGTNSTSDVVSLTALNTAIPGFGWNVSAYTLSGTSSSSEMTQMCLKMLQGWKLDINHTGAAANTGSYKTMIKTNYYSALVAASGRKGREAKPAQYGYQSNTWGLFPGPYQQGGQYTNYDAIQFNA</sequence>